<dbReference type="EMBL" id="CP006912">
    <property type="protein sequence ID" value="AHB48456.1"/>
    <property type="molecule type" value="Genomic_DNA"/>
</dbReference>
<evidence type="ECO:0000256" key="2">
    <source>
        <dbReference type="ARBA" id="ARBA00012150"/>
    </source>
</evidence>
<dbReference type="AlphaFoldDB" id="V5SC45"/>
<evidence type="ECO:0000313" key="7">
    <source>
        <dbReference type="EMBL" id="AHB48456.1"/>
    </source>
</evidence>
<evidence type="ECO:0000313" key="8">
    <source>
        <dbReference type="Proteomes" id="UP000018542"/>
    </source>
</evidence>
<reference evidence="7 8" key="1">
    <citation type="journal article" date="2014" name="Genome Announc.">
        <title>Complete Genome Sequence of Hyphomicrobium nitrativorans Strain NL23, a Denitrifying Bacterium Isolated from Biofilm of a Methanol-Fed Denitrification System Treating Seawater at the Montreal Biodome.</title>
        <authorList>
            <person name="Martineau C."/>
            <person name="Villeneuve C."/>
            <person name="Mauffrey F."/>
            <person name="Villemur R."/>
        </authorList>
    </citation>
    <scope>NUCLEOTIDE SEQUENCE [LARGE SCALE GENOMIC DNA]</scope>
    <source>
        <strain evidence="7">NL23</strain>
    </source>
</reference>
<dbReference type="GO" id="GO:0003998">
    <property type="term" value="F:acylphosphatase activity"/>
    <property type="evidence" value="ECO:0007669"/>
    <property type="project" value="UniProtKB-EC"/>
</dbReference>
<sequence>MIGTRTAHVRIEGLVQKVGYRAWTQRVATELKLTGWVRNLADGAGEAVFQGENESVAEMISRCGRGPQGAVVKQVEILGEEVMGTFEGFEVRATAAADTGSDQNLC</sequence>
<keyword evidence="8" id="KW-1185">Reference proteome</keyword>
<dbReference type="SUPFAM" id="SSF54975">
    <property type="entry name" value="Acylphosphatase/BLUF domain-like"/>
    <property type="match status" value="1"/>
</dbReference>
<dbReference type="PANTHER" id="PTHR47268">
    <property type="entry name" value="ACYLPHOSPHATASE"/>
    <property type="match status" value="1"/>
</dbReference>
<evidence type="ECO:0000259" key="6">
    <source>
        <dbReference type="PROSITE" id="PS51160"/>
    </source>
</evidence>
<name>V5SC45_9HYPH</name>
<dbReference type="RefSeq" id="WP_023787118.1">
    <property type="nucleotide sequence ID" value="NC_022997.1"/>
</dbReference>
<accession>V5SC45</accession>
<dbReference type="PATRIC" id="fig|1029756.8.peg.1819"/>
<evidence type="ECO:0000256" key="1">
    <source>
        <dbReference type="ARBA" id="ARBA00005614"/>
    </source>
</evidence>
<feature type="domain" description="Acylphosphatase-like" evidence="6">
    <location>
        <begin position="6"/>
        <end position="93"/>
    </location>
</feature>
<comment type="catalytic activity">
    <reaction evidence="3 4">
        <text>an acyl phosphate + H2O = a carboxylate + phosphate + H(+)</text>
        <dbReference type="Rhea" id="RHEA:14965"/>
        <dbReference type="ChEBI" id="CHEBI:15377"/>
        <dbReference type="ChEBI" id="CHEBI:15378"/>
        <dbReference type="ChEBI" id="CHEBI:29067"/>
        <dbReference type="ChEBI" id="CHEBI:43474"/>
        <dbReference type="ChEBI" id="CHEBI:59918"/>
        <dbReference type="EC" id="3.6.1.7"/>
    </reaction>
</comment>
<dbReference type="InterPro" id="IPR036046">
    <property type="entry name" value="Acylphosphatase-like_dom_sf"/>
</dbReference>
<dbReference type="InterPro" id="IPR020456">
    <property type="entry name" value="Acylphosphatase"/>
</dbReference>
<dbReference type="OrthoDB" id="5295388at2"/>
<evidence type="ECO:0000256" key="4">
    <source>
        <dbReference type="PROSITE-ProRule" id="PRU00520"/>
    </source>
</evidence>
<dbReference type="PROSITE" id="PS51160">
    <property type="entry name" value="ACYLPHOSPHATASE_3"/>
    <property type="match status" value="1"/>
</dbReference>
<dbReference type="InterPro" id="IPR001792">
    <property type="entry name" value="Acylphosphatase-like_dom"/>
</dbReference>
<evidence type="ECO:0000256" key="3">
    <source>
        <dbReference type="ARBA" id="ARBA00047645"/>
    </source>
</evidence>
<proteinExistence type="inferred from homology"/>
<comment type="similarity">
    <text evidence="1 5">Belongs to the acylphosphatase family.</text>
</comment>
<gene>
    <name evidence="7" type="ORF">W911_08705</name>
</gene>
<keyword evidence="4" id="KW-0378">Hydrolase</keyword>
<dbReference type="KEGG" id="hni:W911_08705"/>
<protein>
    <recommendedName>
        <fullName evidence="2 4">acylphosphatase</fullName>
        <ecNumber evidence="2 4">3.6.1.7</ecNumber>
    </recommendedName>
</protein>
<dbReference type="Proteomes" id="UP000018542">
    <property type="component" value="Chromosome"/>
</dbReference>
<dbReference type="EC" id="3.6.1.7" evidence="2 4"/>
<feature type="active site" evidence="4">
    <location>
        <position position="39"/>
    </location>
</feature>
<dbReference type="Gene3D" id="3.30.70.100">
    <property type="match status" value="1"/>
</dbReference>
<dbReference type="STRING" id="1029756.W911_08705"/>
<dbReference type="PANTHER" id="PTHR47268:SF4">
    <property type="entry name" value="ACYLPHOSPHATASE"/>
    <property type="match status" value="1"/>
</dbReference>
<dbReference type="HOGENOM" id="CLU_141932_3_2_5"/>
<dbReference type="Pfam" id="PF00708">
    <property type="entry name" value="Acylphosphatase"/>
    <property type="match status" value="1"/>
</dbReference>
<feature type="active site" evidence="4">
    <location>
        <position position="21"/>
    </location>
</feature>
<organism evidence="7 8">
    <name type="scientific">Hyphomicrobium nitrativorans NL23</name>
    <dbReference type="NCBI Taxonomy" id="1029756"/>
    <lineage>
        <taxon>Bacteria</taxon>
        <taxon>Pseudomonadati</taxon>
        <taxon>Pseudomonadota</taxon>
        <taxon>Alphaproteobacteria</taxon>
        <taxon>Hyphomicrobiales</taxon>
        <taxon>Hyphomicrobiaceae</taxon>
        <taxon>Hyphomicrobium</taxon>
    </lineage>
</organism>
<evidence type="ECO:0000256" key="5">
    <source>
        <dbReference type="RuleBase" id="RU004168"/>
    </source>
</evidence>